<dbReference type="InterPro" id="IPR003509">
    <property type="entry name" value="UPF0102_YraN-like"/>
</dbReference>
<keyword evidence="3" id="KW-0540">Nuclease</keyword>
<gene>
    <name evidence="3" type="ORF">SAMN05444851_2802</name>
</gene>
<protein>
    <recommendedName>
        <fullName evidence="2">UPF0102 protein SAMN05444851_2802</fullName>
    </recommendedName>
</protein>
<keyword evidence="3" id="KW-0378">Hydrolase</keyword>
<dbReference type="GO" id="GO:0004519">
    <property type="term" value="F:endonuclease activity"/>
    <property type="evidence" value="ECO:0007669"/>
    <property type="project" value="UniProtKB-KW"/>
</dbReference>
<dbReference type="InterPro" id="IPR011856">
    <property type="entry name" value="tRNA_endonuc-like_dom_sf"/>
</dbReference>
<dbReference type="EMBL" id="FOJB01000001">
    <property type="protein sequence ID" value="SEW29685.1"/>
    <property type="molecule type" value="Genomic_DNA"/>
</dbReference>
<dbReference type="HAMAP" id="MF_00048">
    <property type="entry name" value="UPF0102"/>
    <property type="match status" value="1"/>
</dbReference>
<dbReference type="Proteomes" id="UP000199650">
    <property type="component" value="Unassembled WGS sequence"/>
</dbReference>
<organism evidence="3 4">
    <name type="scientific">Aliiroseovarius sediminilitoris</name>
    <dbReference type="NCBI Taxonomy" id="1173584"/>
    <lineage>
        <taxon>Bacteria</taxon>
        <taxon>Pseudomonadati</taxon>
        <taxon>Pseudomonadota</taxon>
        <taxon>Alphaproteobacteria</taxon>
        <taxon>Rhodobacterales</taxon>
        <taxon>Paracoccaceae</taxon>
        <taxon>Aliiroseovarius</taxon>
    </lineage>
</organism>
<keyword evidence="4" id="KW-1185">Reference proteome</keyword>
<comment type="similarity">
    <text evidence="1 2">Belongs to the UPF0102 family.</text>
</comment>
<dbReference type="SUPFAM" id="SSF52980">
    <property type="entry name" value="Restriction endonuclease-like"/>
    <property type="match status" value="1"/>
</dbReference>
<dbReference type="OrthoDB" id="9812968at2"/>
<dbReference type="RefSeq" id="WP_091431465.1">
    <property type="nucleotide sequence ID" value="NZ_FOJB01000001.1"/>
</dbReference>
<dbReference type="AlphaFoldDB" id="A0A1I0QQH5"/>
<dbReference type="STRING" id="1173584.SAMN05444851_2802"/>
<dbReference type="InterPro" id="IPR011335">
    <property type="entry name" value="Restrct_endonuc-II-like"/>
</dbReference>
<dbReference type="GO" id="GO:0003676">
    <property type="term" value="F:nucleic acid binding"/>
    <property type="evidence" value="ECO:0007669"/>
    <property type="project" value="InterPro"/>
</dbReference>
<reference evidence="3 4" key="1">
    <citation type="submission" date="2016-10" db="EMBL/GenBank/DDBJ databases">
        <authorList>
            <person name="de Groot N.N."/>
        </authorList>
    </citation>
    <scope>NUCLEOTIDE SEQUENCE [LARGE SCALE GENOMIC DNA]</scope>
    <source>
        <strain evidence="3 4">DSM 29439</strain>
    </source>
</reference>
<proteinExistence type="inferred from homology"/>
<sequence length="117" mass="13058">MSGLVSYLSGQTAEETVAADYLRRGQKVEARRWRGTYGEVDLIARDGDTVVFVEVKKSRDFLRAAERITSAQLERIHATACEYLENEPKGQMTPCRFDVALVNAQGATEIIENALAY</sequence>
<dbReference type="PANTHER" id="PTHR34039:SF1">
    <property type="entry name" value="UPF0102 PROTEIN YRAN"/>
    <property type="match status" value="1"/>
</dbReference>
<name>A0A1I0QQH5_9RHOB</name>
<keyword evidence="3" id="KW-0255">Endonuclease</keyword>
<dbReference type="Pfam" id="PF02021">
    <property type="entry name" value="UPF0102"/>
    <property type="match status" value="1"/>
</dbReference>
<dbReference type="Gene3D" id="3.40.1350.10">
    <property type="match status" value="1"/>
</dbReference>
<evidence type="ECO:0000313" key="4">
    <source>
        <dbReference type="Proteomes" id="UP000199650"/>
    </source>
</evidence>
<dbReference type="PANTHER" id="PTHR34039">
    <property type="entry name" value="UPF0102 PROTEIN YRAN"/>
    <property type="match status" value="1"/>
</dbReference>
<evidence type="ECO:0000313" key="3">
    <source>
        <dbReference type="EMBL" id="SEW29685.1"/>
    </source>
</evidence>
<evidence type="ECO:0000256" key="1">
    <source>
        <dbReference type="ARBA" id="ARBA00006738"/>
    </source>
</evidence>
<accession>A0A1I0QQH5</accession>
<evidence type="ECO:0000256" key="2">
    <source>
        <dbReference type="HAMAP-Rule" id="MF_00048"/>
    </source>
</evidence>